<evidence type="ECO:0000313" key="2">
    <source>
        <dbReference type="Proteomes" id="UP001417504"/>
    </source>
</evidence>
<accession>A0AAP0HJP7</accession>
<organism evidence="1 2">
    <name type="scientific">Stephania japonica</name>
    <dbReference type="NCBI Taxonomy" id="461633"/>
    <lineage>
        <taxon>Eukaryota</taxon>
        <taxon>Viridiplantae</taxon>
        <taxon>Streptophyta</taxon>
        <taxon>Embryophyta</taxon>
        <taxon>Tracheophyta</taxon>
        <taxon>Spermatophyta</taxon>
        <taxon>Magnoliopsida</taxon>
        <taxon>Ranunculales</taxon>
        <taxon>Menispermaceae</taxon>
        <taxon>Menispermoideae</taxon>
        <taxon>Cissampelideae</taxon>
        <taxon>Stephania</taxon>
    </lineage>
</organism>
<keyword evidence="2" id="KW-1185">Reference proteome</keyword>
<reference evidence="1 2" key="1">
    <citation type="submission" date="2024-01" db="EMBL/GenBank/DDBJ databases">
        <title>Genome assemblies of Stephania.</title>
        <authorList>
            <person name="Yang L."/>
        </authorList>
    </citation>
    <scope>NUCLEOTIDE SEQUENCE [LARGE SCALE GENOMIC DNA]</scope>
    <source>
        <strain evidence="1">QJT</strain>
        <tissue evidence="1">Leaf</tissue>
    </source>
</reference>
<gene>
    <name evidence="1" type="ORF">Sjap_024255</name>
</gene>
<comment type="caution">
    <text evidence="1">The sequence shown here is derived from an EMBL/GenBank/DDBJ whole genome shotgun (WGS) entry which is preliminary data.</text>
</comment>
<dbReference type="EMBL" id="JBBNAE010000010">
    <property type="protein sequence ID" value="KAK9091078.1"/>
    <property type="molecule type" value="Genomic_DNA"/>
</dbReference>
<dbReference type="AlphaFoldDB" id="A0AAP0HJP7"/>
<evidence type="ECO:0000313" key="1">
    <source>
        <dbReference type="EMBL" id="KAK9091078.1"/>
    </source>
</evidence>
<name>A0AAP0HJP7_9MAGN</name>
<proteinExistence type="predicted"/>
<sequence length="61" mass="7178">MNRTPRVLISRRRTYFDHGGMLLINNIITKVFLHHGTSKKLIEPRILIRRLSYYAVIDATP</sequence>
<protein>
    <submittedName>
        <fullName evidence="1">Uncharacterized protein</fullName>
    </submittedName>
</protein>
<dbReference type="Proteomes" id="UP001417504">
    <property type="component" value="Unassembled WGS sequence"/>
</dbReference>